<keyword evidence="2" id="KW-0813">Transport</keyword>
<dbReference type="SUPFAM" id="SSF81324">
    <property type="entry name" value="Voltage-gated potassium channels"/>
    <property type="match status" value="1"/>
</dbReference>
<dbReference type="InterPro" id="IPR018488">
    <property type="entry name" value="cNMP-bd_CS"/>
</dbReference>
<evidence type="ECO:0000256" key="2">
    <source>
        <dbReference type="ARBA" id="ARBA00022448"/>
    </source>
</evidence>
<evidence type="ECO:0000313" key="11">
    <source>
        <dbReference type="EMBL" id="GAA4267939.1"/>
    </source>
</evidence>
<name>A0ABP8E703_9FLAO</name>
<sequence>MTTVGFGDITPIRNIEIVITIGVALLGASSYAFIIGNLASLFTKINEAEIKYKDKVQAVNQYLSHRNVPDDFNHKIREYYEYLWTRYKGHEEKHFFKDLPIHYRLDILHYLTKDFLAKIPLFKDSSQALQNELLLSLKHQTYPPDCFVIRKGEIGNEIFFIAEGQLKIVSQNGKNYNDFSMGDYFGEMSLILNEKRTASIVTLSFCDLFCLHKEDYVRIKEKYPEFRKVLKLISNNQSSMRSEFILDDIIL</sequence>
<dbReference type="InterPro" id="IPR013099">
    <property type="entry name" value="K_chnl_dom"/>
</dbReference>
<dbReference type="InterPro" id="IPR000595">
    <property type="entry name" value="cNMP-bd_dom"/>
</dbReference>
<feature type="domain" description="Cyclic nucleotide-binding" evidence="10">
    <location>
        <begin position="121"/>
        <end position="219"/>
    </location>
</feature>
<dbReference type="PROSITE" id="PS00888">
    <property type="entry name" value="CNMP_BINDING_1"/>
    <property type="match status" value="1"/>
</dbReference>
<evidence type="ECO:0000256" key="7">
    <source>
        <dbReference type="ARBA" id="ARBA00023286"/>
    </source>
</evidence>
<dbReference type="InterPro" id="IPR050866">
    <property type="entry name" value="CNG_cation_channel"/>
</dbReference>
<evidence type="ECO:0000256" key="4">
    <source>
        <dbReference type="ARBA" id="ARBA00022989"/>
    </source>
</evidence>
<dbReference type="Pfam" id="PF07885">
    <property type="entry name" value="Ion_trans_2"/>
    <property type="match status" value="1"/>
</dbReference>
<dbReference type="SMART" id="SM00100">
    <property type="entry name" value="cNMP"/>
    <property type="match status" value="1"/>
</dbReference>
<evidence type="ECO:0000259" key="10">
    <source>
        <dbReference type="PROSITE" id="PS50042"/>
    </source>
</evidence>
<dbReference type="InterPro" id="IPR014710">
    <property type="entry name" value="RmlC-like_jellyroll"/>
</dbReference>
<dbReference type="CDD" id="cd00038">
    <property type="entry name" value="CAP_ED"/>
    <property type="match status" value="1"/>
</dbReference>
<dbReference type="PANTHER" id="PTHR45638:SF11">
    <property type="entry name" value="CYCLIC NUCLEOTIDE-GATED CATION CHANNEL SUBUNIT A"/>
    <property type="match status" value="1"/>
</dbReference>
<evidence type="ECO:0000256" key="1">
    <source>
        <dbReference type="ARBA" id="ARBA00004141"/>
    </source>
</evidence>
<keyword evidence="4 9" id="KW-1133">Transmembrane helix</keyword>
<dbReference type="Gene3D" id="2.60.120.10">
    <property type="entry name" value="Jelly Rolls"/>
    <property type="match status" value="1"/>
</dbReference>
<evidence type="ECO:0000256" key="8">
    <source>
        <dbReference type="ARBA" id="ARBA00023303"/>
    </source>
</evidence>
<dbReference type="Gene3D" id="1.10.287.630">
    <property type="entry name" value="Helix hairpin bin"/>
    <property type="match status" value="1"/>
</dbReference>
<comment type="caution">
    <text evidence="11">The sequence shown here is derived from an EMBL/GenBank/DDBJ whole genome shotgun (WGS) entry which is preliminary data.</text>
</comment>
<dbReference type="EMBL" id="BAABAV010000001">
    <property type="protein sequence ID" value="GAA4267939.1"/>
    <property type="molecule type" value="Genomic_DNA"/>
</dbReference>
<gene>
    <name evidence="11" type="ORF">GCM10022257_00400</name>
</gene>
<dbReference type="PANTHER" id="PTHR45638">
    <property type="entry name" value="CYCLIC NUCLEOTIDE-GATED CATION CHANNEL SUBUNIT A"/>
    <property type="match status" value="1"/>
</dbReference>
<dbReference type="PROSITE" id="PS50042">
    <property type="entry name" value="CNMP_BINDING_3"/>
    <property type="match status" value="1"/>
</dbReference>
<evidence type="ECO:0000256" key="9">
    <source>
        <dbReference type="SAM" id="Phobius"/>
    </source>
</evidence>
<dbReference type="Pfam" id="PF00027">
    <property type="entry name" value="cNMP_binding"/>
    <property type="match status" value="1"/>
</dbReference>
<keyword evidence="3 9" id="KW-0812">Transmembrane</keyword>
<keyword evidence="5" id="KW-0406">Ion transport</keyword>
<evidence type="ECO:0000256" key="6">
    <source>
        <dbReference type="ARBA" id="ARBA00023136"/>
    </source>
</evidence>
<feature type="transmembrane region" description="Helical" evidence="9">
    <location>
        <begin position="17"/>
        <end position="43"/>
    </location>
</feature>
<keyword evidence="7" id="KW-1071">Ligand-gated ion channel</keyword>
<dbReference type="Proteomes" id="UP001500027">
    <property type="component" value="Unassembled WGS sequence"/>
</dbReference>
<dbReference type="PROSITE" id="PS00889">
    <property type="entry name" value="CNMP_BINDING_2"/>
    <property type="match status" value="1"/>
</dbReference>
<evidence type="ECO:0000256" key="3">
    <source>
        <dbReference type="ARBA" id="ARBA00022692"/>
    </source>
</evidence>
<proteinExistence type="predicted"/>
<comment type="subcellular location">
    <subcellularLocation>
        <location evidence="1">Membrane</location>
        <topology evidence="1">Multi-pass membrane protein</topology>
    </subcellularLocation>
</comment>
<protein>
    <recommendedName>
        <fullName evidence="10">Cyclic nucleotide-binding domain-containing protein</fullName>
    </recommendedName>
</protein>
<keyword evidence="8" id="KW-0407">Ion channel</keyword>
<dbReference type="SUPFAM" id="SSF51206">
    <property type="entry name" value="cAMP-binding domain-like"/>
    <property type="match status" value="1"/>
</dbReference>
<accession>A0ABP8E703</accession>
<dbReference type="InterPro" id="IPR018490">
    <property type="entry name" value="cNMP-bd_dom_sf"/>
</dbReference>
<keyword evidence="6 9" id="KW-0472">Membrane</keyword>
<keyword evidence="12" id="KW-1185">Reference proteome</keyword>
<reference evidence="12" key="1">
    <citation type="journal article" date="2019" name="Int. J. Syst. Evol. Microbiol.">
        <title>The Global Catalogue of Microorganisms (GCM) 10K type strain sequencing project: providing services to taxonomists for standard genome sequencing and annotation.</title>
        <authorList>
            <consortium name="The Broad Institute Genomics Platform"/>
            <consortium name="The Broad Institute Genome Sequencing Center for Infectious Disease"/>
            <person name="Wu L."/>
            <person name="Ma J."/>
        </authorList>
    </citation>
    <scope>NUCLEOTIDE SEQUENCE [LARGE SCALE GENOMIC DNA]</scope>
    <source>
        <strain evidence="12">JCM 17452</strain>
    </source>
</reference>
<evidence type="ECO:0000313" key="12">
    <source>
        <dbReference type="Proteomes" id="UP001500027"/>
    </source>
</evidence>
<evidence type="ECO:0000256" key="5">
    <source>
        <dbReference type="ARBA" id="ARBA00023065"/>
    </source>
</evidence>
<organism evidence="11 12">
    <name type="scientific">Hyunsoonleella aestuarii</name>
    <dbReference type="NCBI Taxonomy" id="912802"/>
    <lineage>
        <taxon>Bacteria</taxon>
        <taxon>Pseudomonadati</taxon>
        <taxon>Bacteroidota</taxon>
        <taxon>Flavobacteriia</taxon>
        <taxon>Flavobacteriales</taxon>
        <taxon>Flavobacteriaceae</taxon>
    </lineage>
</organism>
<dbReference type="Gene3D" id="1.10.287.70">
    <property type="match status" value="1"/>
</dbReference>